<comment type="caution">
    <text evidence="1">The sequence shown here is derived from an EMBL/GenBank/DDBJ whole genome shotgun (WGS) entry which is preliminary data.</text>
</comment>
<accession>A0A9D4RVY9</accession>
<organism evidence="1 2">
    <name type="scientific">Dreissena polymorpha</name>
    <name type="common">Zebra mussel</name>
    <name type="synonym">Mytilus polymorpha</name>
    <dbReference type="NCBI Taxonomy" id="45954"/>
    <lineage>
        <taxon>Eukaryota</taxon>
        <taxon>Metazoa</taxon>
        <taxon>Spiralia</taxon>
        <taxon>Lophotrochozoa</taxon>
        <taxon>Mollusca</taxon>
        <taxon>Bivalvia</taxon>
        <taxon>Autobranchia</taxon>
        <taxon>Heteroconchia</taxon>
        <taxon>Euheterodonta</taxon>
        <taxon>Imparidentia</taxon>
        <taxon>Neoheterodontei</taxon>
        <taxon>Myida</taxon>
        <taxon>Dreissenoidea</taxon>
        <taxon>Dreissenidae</taxon>
        <taxon>Dreissena</taxon>
    </lineage>
</organism>
<proteinExistence type="predicted"/>
<dbReference type="EMBL" id="JAIWYP010000001">
    <property type="protein sequence ID" value="KAH3880843.1"/>
    <property type="molecule type" value="Genomic_DNA"/>
</dbReference>
<keyword evidence="2" id="KW-1185">Reference proteome</keyword>
<evidence type="ECO:0000313" key="2">
    <source>
        <dbReference type="Proteomes" id="UP000828390"/>
    </source>
</evidence>
<gene>
    <name evidence="1" type="ORF">DPMN_004765</name>
</gene>
<protein>
    <submittedName>
        <fullName evidence="1">Uncharacterized protein</fullName>
    </submittedName>
</protein>
<evidence type="ECO:0000313" key="1">
    <source>
        <dbReference type="EMBL" id="KAH3880843.1"/>
    </source>
</evidence>
<reference evidence="1" key="2">
    <citation type="submission" date="2020-11" db="EMBL/GenBank/DDBJ databases">
        <authorList>
            <person name="McCartney M.A."/>
            <person name="Auch B."/>
            <person name="Kono T."/>
            <person name="Mallez S."/>
            <person name="Becker A."/>
            <person name="Gohl D.M."/>
            <person name="Silverstein K.A.T."/>
            <person name="Koren S."/>
            <person name="Bechman K.B."/>
            <person name="Herman A."/>
            <person name="Abrahante J.E."/>
            <person name="Garbe J."/>
        </authorList>
    </citation>
    <scope>NUCLEOTIDE SEQUENCE</scope>
    <source>
        <strain evidence="1">Duluth1</strain>
        <tissue evidence="1">Whole animal</tissue>
    </source>
</reference>
<dbReference type="Proteomes" id="UP000828390">
    <property type="component" value="Unassembled WGS sequence"/>
</dbReference>
<reference evidence="1" key="1">
    <citation type="journal article" date="2019" name="bioRxiv">
        <title>The Genome of the Zebra Mussel, Dreissena polymorpha: A Resource for Invasive Species Research.</title>
        <authorList>
            <person name="McCartney M.A."/>
            <person name="Auch B."/>
            <person name="Kono T."/>
            <person name="Mallez S."/>
            <person name="Zhang Y."/>
            <person name="Obille A."/>
            <person name="Becker A."/>
            <person name="Abrahante J.E."/>
            <person name="Garbe J."/>
            <person name="Badalamenti J.P."/>
            <person name="Herman A."/>
            <person name="Mangelson H."/>
            <person name="Liachko I."/>
            <person name="Sullivan S."/>
            <person name="Sone E.D."/>
            <person name="Koren S."/>
            <person name="Silverstein K.A.T."/>
            <person name="Beckman K.B."/>
            <person name="Gohl D.M."/>
        </authorList>
    </citation>
    <scope>NUCLEOTIDE SEQUENCE</scope>
    <source>
        <strain evidence="1">Duluth1</strain>
        <tissue evidence="1">Whole animal</tissue>
    </source>
</reference>
<dbReference type="AlphaFoldDB" id="A0A9D4RVY9"/>
<name>A0A9D4RVY9_DREPO</name>
<sequence>MRMNNRQHQPLQLRGEDLVETDRYMFLGRVVNIDGGADEDVKIQINKARIAFNILHPIWNSKA</sequence>